<feature type="transmembrane region" description="Helical" evidence="1">
    <location>
        <begin position="66"/>
        <end position="85"/>
    </location>
</feature>
<sequence length="146" mass="17269">MQEPLDKLLEKYWKGKTSLQEETLLRELIRRSPEHHNEKEFFSALDDFKKEYPSKITLKRKKPVSIYGKIAASLAVILVSLLVFLQYQKHQDRQQEEAYLQVVEALALLQKNLHKGKEELAPLRQLQHLGITTEWYIEENTKQPEK</sequence>
<keyword evidence="3" id="KW-1185">Reference proteome</keyword>
<accession>A0ABV9T0W5</accession>
<keyword evidence="1" id="KW-0812">Transmembrane</keyword>
<protein>
    <submittedName>
        <fullName evidence="2">Uncharacterized protein</fullName>
    </submittedName>
</protein>
<dbReference type="Proteomes" id="UP001595818">
    <property type="component" value="Unassembled WGS sequence"/>
</dbReference>
<keyword evidence="1" id="KW-0472">Membrane</keyword>
<name>A0ABV9T0W5_9BACT</name>
<dbReference type="EMBL" id="JBHSJJ010000005">
    <property type="protein sequence ID" value="MFC4872343.1"/>
    <property type="molecule type" value="Genomic_DNA"/>
</dbReference>
<evidence type="ECO:0000256" key="1">
    <source>
        <dbReference type="SAM" id="Phobius"/>
    </source>
</evidence>
<comment type="caution">
    <text evidence="2">The sequence shown here is derived from an EMBL/GenBank/DDBJ whole genome shotgun (WGS) entry which is preliminary data.</text>
</comment>
<evidence type="ECO:0000313" key="3">
    <source>
        <dbReference type="Proteomes" id="UP001595818"/>
    </source>
</evidence>
<evidence type="ECO:0000313" key="2">
    <source>
        <dbReference type="EMBL" id="MFC4872343.1"/>
    </source>
</evidence>
<organism evidence="2 3">
    <name type="scientific">Negadavirga shengliensis</name>
    <dbReference type="NCBI Taxonomy" id="1389218"/>
    <lineage>
        <taxon>Bacteria</taxon>
        <taxon>Pseudomonadati</taxon>
        <taxon>Bacteroidota</taxon>
        <taxon>Cytophagia</taxon>
        <taxon>Cytophagales</taxon>
        <taxon>Cyclobacteriaceae</taxon>
        <taxon>Negadavirga</taxon>
    </lineage>
</organism>
<proteinExistence type="predicted"/>
<dbReference type="RefSeq" id="WP_377064647.1">
    <property type="nucleotide sequence ID" value="NZ_JBHSJJ010000005.1"/>
</dbReference>
<keyword evidence="1" id="KW-1133">Transmembrane helix</keyword>
<gene>
    <name evidence="2" type="ORF">ACFPFU_11625</name>
</gene>
<reference evidence="3" key="1">
    <citation type="journal article" date="2019" name="Int. J. Syst. Evol. Microbiol.">
        <title>The Global Catalogue of Microorganisms (GCM) 10K type strain sequencing project: providing services to taxonomists for standard genome sequencing and annotation.</title>
        <authorList>
            <consortium name="The Broad Institute Genomics Platform"/>
            <consortium name="The Broad Institute Genome Sequencing Center for Infectious Disease"/>
            <person name="Wu L."/>
            <person name="Ma J."/>
        </authorList>
    </citation>
    <scope>NUCLEOTIDE SEQUENCE [LARGE SCALE GENOMIC DNA]</scope>
    <source>
        <strain evidence="3">CGMCC 4.7466</strain>
    </source>
</reference>